<dbReference type="GO" id="GO:0016758">
    <property type="term" value="F:hexosyltransferase activity"/>
    <property type="evidence" value="ECO:0007669"/>
    <property type="project" value="UniProtKB-ARBA"/>
</dbReference>
<evidence type="ECO:0000313" key="2">
    <source>
        <dbReference type="EMBL" id="ABX61076.1"/>
    </source>
</evidence>
<dbReference type="AlphaFoldDB" id="C6EQF5"/>
<dbReference type="InterPro" id="IPR001173">
    <property type="entry name" value="Glyco_trans_2-like"/>
</dbReference>
<reference evidence="2" key="1">
    <citation type="submission" date="2007-10" db="EMBL/GenBank/DDBJ databases">
        <title>Sequencing of C. jejuni ATCC 43457 capsule biosynthesis locus.</title>
        <authorList>
            <person name="Gilbert M."/>
            <person name="Karwaski M.-F."/>
            <person name="Leclerc S."/>
            <person name="Brochu D."/>
        </authorList>
    </citation>
    <scope>NUCLEOTIDE SEQUENCE</scope>
    <source>
        <strain evidence="2">ATCC 43457</strain>
    </source>
</reference>
<organism evidence="2">
    <name type="scientific">Campylobacter jejuni</name>
    <dbReference type="NCBI Taxonomy" id="197"/>
    <lineage>
        <taxon>Bacteria</taxon>
        <taxon>Pseudomonadati</taxon>
        <taxon>Campylobacterota</taxon>
        <taxon>Epsilonproteobacteria</taxon>
        <taxon>Campylobacterales</taxon>
        <taxon>Campylobacteraceae</taxon>
        <taxon>Campylobacter</taxon>
    </lineage>
</organism>
<dbReference type="InterPro" id="IPR029044">
    <property type="entry name" value="Nucleotide-diphossugar_trans"/>
</dbReference>
<dbReference type="PANTHER" id="PTHR22916">
    <property type="entry name" value="GLYCOSYLTRANSFERASE"/>
    <property type="match status" value="1"/>
</dbReference>
<sequence>MENLEYPLISVIMPTFNREKYIKFAIESILNQTFTSFEFIIIDDCSNDATYDIIREYAKIDQRIIVLRNKANKGIVFSLNKGLQLSRGKYIARMDDDDISMPTRLEKQFQIMEKDDSIIVAGTYFKYIGRNPDSFASWVNVYEHDMVKIKMMFECPICHPSVIMRKNFFKKYNLKYSQEYQYAEDYKLWLDVLQNGGKIINIPEILLLYRATNLSISRNKKTSNLQQIRSRSILFKCRELFLDTKSKNLLRDFCNIPMELSKKQEIYKKIQRIQIAYQGNRDSVQKILQYFCGVFSDIHICFIFDNIQLQGLINGIFSILKNSSELDRFHFYILHNGSFQSEFSILKLRRIKDFELSIIDICKINNENISQYKTLYFKFLFALTQLKIEKCLLISSRFVVMDSLNFFWNADFEKKIIVATSSCNLEKMELFRDEFLIQENFESNVIMINLEYLLKNNFLKEILFYDKTFYFHNEILSKEEIIMNLIFKNNWKKISLRYNVQSNLKFLDNLHPILFSYQKLKDVRNKIYIDYIKENHYMRIEDFFEDNLINDLNYLSAVDIIKNSLSYKIGMRIIQSKTLSKILILPFALCNIIHQDYIEKKIRKNLEYVNPIFSTPNIEECYDYLEGEKMKKHLAYQLGECFLEHPFFFILYFIKIYINWKKNGKR</sequence>
<evidence type="ECO:0000259" key="1">
    <source>
        <dbReference type="Pfam" id="PF00535"/>
    </source>
</evidence>
<protein>
    <recommendedName>
        <fullName evidence="1">Glycosyltransferase 2-like domain-containing protein</fullName>
    </recommendedName>
</protein>
<proteinExistence type="predicted"/>
<dbReference type="RefSeq" id="WP_002887760.1">
    <property type="nucleotide sequence ID" value="NZ_AP028401.1"/>
</dbReference>
<accession>C6EQF5</accession>
<feature type="domain" description="Glycosyltransferase 2-like" evidence="1">
    <location>
        <begin position="10"/>
        <end position="170"/>
    </location>
</feature>
<dbReference type="Pfam" id="PF00535">
    <property type="entry name" value="Glycos_transf_2"/>
    <property type="match status" value="1"/>
</dbReference>
<dbReference type="CAZy" id="GT2">
    <property type="family name" value="Glycosyltransferase Family 2"/>
</dbReference>
<dbReference type="SUPFAM" id="SSF53448">
    <property type="entry name" value="Nucleotide-diphospho-sugar transferases"/>
    <property type="match status" value="2"/>
</dbReference>
<name>C6EQF5_CAMJU</name>
<dbReference type="Gene3D" id="3.90.550.10">
    <property type="entry name" value="Spore Coat Polysaccharide Biosynthesis Protein SpsA, Chain A"/>
    <property type="match status" value="2"/>
</dbReference>
<dbReference type="EMBL" id="EU200439">
    <property type="protein sequence ID" value="ABX61076.1"/>
    <property type="molecule type" value="Genomic_DNA"/>
</dbReference>
<dbReference type="PANTHER" id="PTHR22916:SF3">
    <property type="entry name" value="UDP-GLCNAC:BETAGAL BETA-1,3-N-ACETYLGLUCOSAMINYLTRANSFERASE-LIKE PROTEIN 1"/>
    <property type="match status" value="1"/>
</dbReference>